<sequence length="56" mass="6392">MTPGPTKRVHNCCGKNGAEPDKKTWSWLMENSKNKEKNKIECFGRKRLVTGQKTAE</sequence>
<proteinExistence type="predicted"/>
<organism evidence="1 2">
    <name type="scientific">Trichinella zimbabwensis</name>
    <dbReference type="NCBI Taxonomy" id="268475"/>
    <lineage>
        <taxon>Eukaryota</taxon>
        <taxon>Metazoa</taxon>
        <taxon>Ecdysozoa</taxon>
        <taxon>Nematoda</taxon>
        <taxon>Enoplea</taxon>
        <taxon>Dorylaimia</taxon>
        <taxon>Trichinellida</taxon>
        <taxon>Trichinellidae</taxon>
        <taxon>Trichinella</taxon>
    </lineage>
</organism>
<protein>
    <submittedName>
        <fullName evidence="1">Uncharacterized protein</fullName>
    </submittedName>
</protein>
<dbReference type="EMBL" id="JYDP01006624">
    <property type="protein sequence ID" value="KRY80712.1"/>
    <property type="molecule type" value="Genomic_DNA"/>
</dbReference>
<evidence type="ECO:0000313" key="1">
    <source>
        <dbReference type="EMBL" id="KRY80712.1"/>
    </source>
</evidence>
<gene>
    <name evidence="1" type="ORF">T11_4072</name>
</gene>
<name>A0A0V1F438_9BILA</name>
<dbReference type="Proteomes" id="UP000055024">
    <property type="component" value="Unassembled WGS sequence"/>
</dbReference>
<feature type="non-terminal residue" evidence="1">
    <location>
        <position position="56"/>
    </location>
</feature>
<dbReference type="AlphaFoldDB" id="A0A0V1F438"/>
<accession>A0A0V1F438</accession>
<comment type="caution">
    <text evidence="1">The sequence shown here is derived from an EMBL/GenBank/DDBJ whole genome shotgun (WGS) entry which is preliminary data.</text>
</comment>
<reference evidence="1 2" key="1">
    <citation type="submission" date="2015-01" db="EMBL/GenBank/DDBJ databases">
        <title>Evolution of Trichinella species and genotypes.</title>
        <authorList>
            <person name="Korhonen P.K."/>
            <person name="Edoardo P."/>
            <person name="Giuseppe L.R."/>
            <person name="Gasser R.B."/>
        </authorList>
    </citation>
    <scope>NUCLEOTIDE SEQUENCE [LARGE SCALE GENOMIC DNA]</scope>
    <source>
        <strain evidence="1">ISS1029</strain>
    </source>
</reference>
<keyword evidence="2" id="KW-1185">Reference proteome</keyword>
<evidence type="ECO:0000313" key="2">
    <source>
        <dbReference type="Proteomes" id="UP000055024"/>
    </source>
</evidence>